<dbReference type="AlphaFoldDB" id="U1LS19"/>
<name>U1LS19_9MICO</name>
<dbReference type="Proteomes" id="UP000016462">
    <property type="component" value="Unassembled WGS sequence"/>
</dbReference>
<reference evidence="1 2" key="1">
    <citation type="journal article" date="2013" name="Genome Announc.">
        <title>First draft genome sequence from a member of the genus agrococcus, isolated from modern microbialites.</title>
        <authorList>
            <person name="White R.A.III."/>
            <person name="Grassa C.J."/>
            <person name="Suttle C.A."/>
        </authorList>
    </citation>
    <scope>NUCLEOTIDE SEQUENCE [LARGE SCALE GENOMIC DNA]</scope>
    <source>
        <strain evidence="1 2">RW1</strain>
    </source>
</reference>
<dbReference type="EMBL" id="ASHR01000014">
    <property type="protein sequence ID" value="ERG64897.1"/>
    <property type="molecule type" value="Genomic_DNA"/>
</dbReference>
<proteinExistence type="predicted"/>
<comment type="caution">
    <text evidence="1">The sequence shown here is derived from an EMBL/GenBank/DDBJ whole genome shotgun (WGS) entry which is preliminary data.</text>
</comment>
<organism evidence="1 2">
    <name type="scientific">Agrococcus pavilionensis RW1</name>
    <dbReference type="NCBI Taxonomy" id="1330458"/>
    <lineage>
        <taxon>Bacteria</taxon>
        <taxon>Bacillati</taxon>
        <taxon>Actinomycetota</taxon>
        <taxon>Actinomycetes</taxon>
        <taxon>Micrococcales</taxon>
        <taxon>Microbacteriaceae</taxon>
        <taxon>Agrococcus</taxon>
    </lineage>
</organism>
<evidence type="ECO:0000313" key="1">
    <source>
        <dbReference type="EMBL" id="ERG64897.1"/>
    </source>
</evidence>
<sequence length="241" mass="25747">MWVWMHEAAPPDPAAVAALAVQQRVTEAFVSVPWGGPTPATHDQVAALRGAGVRVSALGGDPSWTTGADAVTWMQRATAAFLFQGVHLDVEPWTRRDWAGRERELLDGLARTVRDVAARTDLPVEVDLSPWLAEAHPRQFGDIVARADAVTLMAYRDRAADILASSAAARRAIAGARKPYRVGVETGPVGDPEPSAGQTFADDGRTVLERELAAVTGSLAGDARFAGVAIHDFEAWRALQP</sequence>
<accession>U1LS19</accession>
<keyword evidence="2" id="KW-1185">Reference proteome</keyword>
<protein>
    <submittedName>
        <fullName evidence="1">Uncharacterized protein</fullName>
    </submittedName>
</protein>
<gene>
    <name evidence="1" type="ORF">L332_10635</name>
</gene>
<evidence type="ECO:0000313" key="2">
    <source>
        <dbReference type="Proteomes" id="UP000016462"/>
    </source>
</evidence>